<organism evidence="7">
    <name type="scientific">Xenopus tropicalis</name>
    <name type="common">Western clawed frog</name>
    <name type="synonym">Silurana tropicalis</name>
    <dbReference type="NCBI Taxonomy" id="8364"/>
    <lineage>
        <taxon>Eukaryota</taxon>
        <taxon>Metazoa</taxon>
        <taxon>Chordata</taxon>
        <taxon>Craniata</taxon>
        <taxon>Vertebrata</taxon>
        <taxon>Euteleostomi</taxon>
        <taxon>Amphibia</taxon>
        <taxon>Batrachia</taxon>
        <taxon>Anura</taxon>
        <taxon>Pipoidea</taxon>
        <taxon>Pipidae</taxon>
        <taxon>Xenopodinae</taxon>
        <taxon>Xenopus</taxon>
        <taxon>Silurana</taxon>
    </lineage>
</organism>
<dbReference type="InterPro" id="IPR004853">
    <property type="entry name" value="Sugar_P_trans_dom"/>
</dbReference>
<dbReference type="GO" id="GO:0015780">
    <property type="term" value="P:nucleotide-sugar transmembrane transport"/>
    <property type="evidence" value="ECO:0000318"/>
    <property type="project" value="GO_Central"/>
</dbReference>
<feature type="transmembrane region" description="Helical" evidence="5">
    <location>
        <begin position="43"/>
        <end position="61"/>
    </location>
</feature>
<feature type="transmembrane region" description="Helical" evidence="5">
    <location>
        <begin position="132"/>
        <end position="151"/>
    </location>
</feature>
<dbReference type="OrthoDB" id="417037at2759"/>
<protein>
    <submittedName>
        <fullName evidence="7">Solute carrier family 35 (UDP-GlcNAc/UDP-glucose transporter), member D2</fullName>
    </submittedName>
    <submittedName>
        <fullName evidence="9">UDP-N-acetylglucosamine/UDP-glucose/GDP-mannose transporter</fullName>
    </submittedName>
</protein>
<sequence length="355" mass="39562">MASNTEPPHTRNVLILSALFYAASSLLIILVNKTVLTIYRFPSSTFLGVGQMAITILILYVGKLYQIISFPDFDRQVPKKLFPLPLLYIGNHLTGLSSTQKLSLPMFTVLRKFSIPLTLILEMIILRKRFPFSVVSSVTTIIMGALIAASFDLSFNLEGYILVLLNDLFTASYGVYTKEKIDPKELGKYGVLFYNASFMILPTLIYTILSGDFELAIHFSEWTNIAFIVQFIFACMMGFILLYSIVLCSYYHSALTTTVIGSLKNVSIAYVGIFVGGDYSFSWFNFVGLNICMAGGVAYSLSTIFGDTKTMDNGKPKLQAEKHTIHPWNEQQNNIAHATDSRLSSITNGKEKILA</sequence>
<feature type="transmembrane region" description="Helical" evidence="5">
    <location>
        <begin position="254"/>
        <end position="275"/>
    </location>
</feature>
<dbReference type="Ensembl" id="ENSXETT00000082083">
    <property type="protein sequence ID" value="ENSXETP00000101719"/>
    <property type="gene ID" value="ENSXETG00000041312"/>
</dbReference>
<dbReference type="PANTHER" id="PTHR11132">
    <property type="entry name" value="SOLUTE CARRIER FAMILY 35"/>
    <property type="match status" value="1"/>
</dbReference>
<feature type="transmembrane region" description="Helical" evidence="5">
    <location>
        <begin position="189"/>
        <end position="209"/>
    </location>
</feature>
<dbReference type="OMA" id="LMFYCNI"/>
<dbReference type="GO" id="GO:0005794">
    <property type="term" value="C:Golgi apparatus"/>
    <property type="evidence" value="ECO:0000318"/>
    <property type="project" value="GO_Central"/>
</dbReference>
<dbReference type="KEGG" id="xtr:100493448"/>
<dbReference type="AlphaFoldDB" id="A0A6I8T280"/>
<feature type="domain" description="Sugar phosphate transporter" evidence="6">
    <location>
        <begin position="13"/>
        <end position="300"/>
    </location>
</feature>
<gene>
    <name evidence="7 9 10" type="primary">slc35d2</name>
</gene>
<proteinExistence type="predicted"/>
<evidence type="ECO:0000256" key="3">
    <source>
        <dbReference type="ARBA" id="ARBA00022989"/>
    </source>
</evidence>
<dbReference type="Reactome" id="R-XTR-727802">
    <property type="pathway name" value="Transport of nucleotide sugars"/>
</dbReference>
<dbReference type="GeneTree" id="ENSGT00940000160237"/>
<dbReference type="AGR" id="Xenbase:XB-GENE-966209"/>
<dbReference type="InterPro" id="IPR050186">
    <property type="entry name" value="TPT_transporter"/>
</dbReference>
<evidence type="ECO:0000256" key="5">
    <source>
        <dbReference type="SAM" id="Phobius"/>
    </source>
</evidence>
<keyword evidence="3 5" id="KW-1133">Transmembrane helix</keyword>
<keyword evidence="2 5" id="KW-0812">Transmembrane</keyword>
<dbReference type="Proteomes" id="UP000008143">
    <property type="component" value="Chromosome 1"/>
</dbReference>
<dbReference type="GO" id="GO:0016020">
    <property type="term" value="C:membrane"/>
    <property type="evidence" value="ECO:0007669"/>
    <property type="project" value="UniProtKB-SubCell"/>
</dbReference>
<comment type="subcellular location">
    <subcellularLocation>
        <location evidence="1">Membrane</location>
        <topology evidence="1">Multi-pass membrane protein</topology>
    </subcellularLocation>
</comment>
<feature type="transmembrane region" description="Helical" evidence="5">
    <location>
        <begin position="157"/>
        <end position="177"/>
    </location>
</feature>
<evidence type="ECO:0000256" key="4">
    <source>
        <dbReference type="ARBA" id="ARBA00023136"/>
    </source>
</evidence>
<evidence type="ECO:0000313" key="10">
    <source>
        <dbReference type="Xenbase" id="XB-GENE-966209"/>
    </source>
</evidence>
<name>A0A6I8T280_XENTR</name>
<dbReference type="GO" id="GO:0005463">
    <property type="term" value="F:UDP-N-acetylgalactosamine transmembrane transporter activity"/>
    <property type="evidence" value="ECO:0000318"/>
    <property type="project" value="GO_Central"/>
</dbReference>
<dbReference type="GeneID" id="100493448"/>
<evidence type="ECO:0000256" key="1">
    <source>
        <dbReference type="ARBA" id="ARBA00004141"/>
    </source>
</evidence>
<evidence type="ECO:0000259" key="6">
    <source>
        <dbReference type="Pfam" id="PF03151"/>
    </source>
</evidence>
<evidence type="ECO:0000313" key="7">
    <source>
        <dbReference type="Ensembl" id="ENSXETP00000101719"/>
    </source>
</evidence>
<evidence type="ECO:0000256" key="2">
    <source>
        <dbReference type="ARBA" id="ARBA00022692"/>
    </source>
</evidence>
<evidence type="ECO:0000313" key="9">
    <source>
        <dbReference type="RefSeq" id="XP_002935028.2"/>
    </source>
</evidence>
<dbReference type="Reactome" id="R-XTR-2022928">
    <property type="pathway name" value="HS-GAG biosynthesis"/>
</dbReference>
<accession>A0A6I8T280</accession>
<reference evidence="7" key="2">
    <citation type="submission" date="2020-05" db="UniProtKB">
        <authorList>
            <consortium name="Ensembl"/>
        </authorList>
    </citation>
    <scope>IDENTIFICATION</scope>
</reference>
<feature type="transmembrane region" description="Helical" evidence="5">
    <location>
        <begin position="225"/>
        <end position="247"/>
    </location>
</feature>
<evidence type="ECO:0000313" key="8">
    <source>
        <dbReference type="Proteomes" id="UP000008143"/>
    </source>
</evidence>
<dbReference type="Xenbase" id="XB-GENE-966209">
    <property type="gene designation" value="slc35d2"/>
</dbReference>
<dbReference type="GO" id="GO:0005461">
    <property type="term" value="F:UDP-glucuronate transmembrane transporter activity"/>
    <property type="evidence" value="ECO:0000318"/>
    <property type="project" value="GO_Central"/>
</dbReference>
<dbReference type="GO" id="GO:0015297">
    <property type="term" value="F:antiporter activity"/>
    <property type="evidence" value="ECO:0000318"/>
    <property type="project" value="GO_Central"/>
</dbReference>
<dbReference type="GO" id="GO:0005462">
    <property type="term" value="F:UDP-N-acetylglucosamine transmembrane transporter activity"/>
    <property type="evidence" value="ECO:0000318"/>
    <property type="project" value="GO_Central"/>
</dbReference>
<reference evidence="7" key="1">
    <citation type="journal article" date="2010" name="Science">
        <title>The genome of the Western clawed frog Xenopus tropicalis.</title>
        <authorList>
            <person name="Hellsten U."/>
            <person name="Harland R.M."/>
            <person name="Gilchrist M.J."/>
            <person name="Hendrix D."/>
            <person name="Jurka J."/>
            <person name="Kapitonov V."/>
            <person name="Ovcharenko I."/>
            <person name="Putnam N.H."/>
            <person name="Shu S."/>
            <person name="Taher L."/>
            <person name="Blitz I.L."/>
            <person name="Blumberg B."/>
            <person name="Dichmann D.S."/>
            <person name="Dubchak I."/>
            <person name="Amaya E."/>
            <person name="Detter J.C."/>
            <person name="Fletcher R."/>
            <person name="Gerhard D.S."/>
            <person name="Goodstein D."/>
            <person name="Graves T."/>
            <person name="Grigoriev I.V."/>
            <person name="Grimwood J."/>
            <person name="Kawashima T."/>
            <person name="Lindquist E."/>
            <person name="Lucas S.M."/>
            <person name="Mead P.E."/>
            <person name="Mitros T."/>
            <person name="Ogino H."/>
            <person name="Ohta Y."/>
            <person name="Poliakov A.V."/>
            <person name="Pollet N."/>
            <person name="Robert J."/>
            <person name="Salamov A."/>
            <person name="Sater A.K."/>
            <person name="Schmutz J."/>
            <person name="Terry A."/>
            <person name="Vize P.D."/>
            <person name="Warren W.C."/>
            <person name="Wells D."/>
            <person name="Wills A."/>
            <person name="Wilson R.K."/>
            <person name="Zimmerman L.B."/>
            <person name="Zorn A.M."/>
            <person name="Grainger R."/>
            <person name="Grammer T."/>
            <person name="Khokha M.K."/>
            <person name="Richardson P.M."/>
            <person name="Rokhsar D.S."/>
        </authorList>
    </citation>
    <scope>NUCLEOTIDE SEQUENCE [LARGE SCALE GENOMIC DNA]</scope>
    <source>
        <strain evidence="7">Nigerian</strain>
    </source>
</reference>
<keyword evidence="8" id="KW-1185">Reference proteome</keyword>
<dbReference type="CTD" id="11046"/>
<dbReference type="Reactome" id="R-XTR-2022854">
    <property type="pathway name" value="Keratan sulfate biosynthesis"/>
</dbReference>
<dbReference type="RefSeq" id="XP_002935028.2">
    <property type="nucleotide sequence ID" value="XM_002934982.5"/>
</dbReference>
<keyword evidence="4 5" id="KW-0472">Membrane</keyword>
<reference evidence="9" key="3">
    <citation type="submission" date="2025-04" db="UniProtKB">
        <authorList>
            <consortium name="RefSeq"/>
        </authorList>
    </citation>
    <scope>IDENTIFICATION</scope>
    <source>
        <strain evidence="9">Nigerian</strain>
        <tissue evidence="9">Liver and blood</tissue>
    </source>
</reference>
<feature type="transmembrane region" description="Helical" evidence="5">
    <location>
        <begin position="281"/>
        <end position="301"/>
    </location>
</feature>
<dbReference type="Bgee" id="ENSXETG00000041312">
    <property type="expression patterns" value="Expressed in egg cell and 11 other cell types or tissues"/>
</dbReference>
<dbReference type="Pfam" id="PF03151">
    <property type="entry name" value="TPT"/>
    <property type="match status" value="1"/>
</dbReference>
<feature type="transmembrane region" description="Helical" evidence="5">
    <location>
        <begin position="12"/>
        <end position="31"/>
    </location>
</feature>